<keyword evidence="1" id="KW-0732">Signal</keyword>
<dbReference type="AlphaFoldDB" id="A0A367RN62"/>
<feature type="chain" id="PRO_5017075598" evidence="1">
    <location>
        <begin position="25"/>
        <end position="138"/>
    </location>
</feature>
<proteinExistence type="predicted"/>
<evidence type="ECO:0000313" key="2">
    <source>
        <dbReference type="EMBL" id="RCJ38008.1"/>
    </source>
</evidence>
<reference evidence="2 3" key="1">
    <citation type="submission" date="2016-04" db="EMBL/GenBank/DDBJ databases">
        <authorList>
            <person name="Evans L.H."/>
            <person name="Alamgir A."/>
            <person name="Owens N."/>
            <person name="Weber N.D."/>
            <person name="Virtaneva K."/>
            <person name="Barbian K."/>
            <person name="Babar A."/>
            <person name="Rosenke K."/>
        </authorList>
    </citation>
    <scope>NUCLEOTIDE SEQUENCE [LARGE SCALE GENOMIC DNA]</scope>
    <source>
        <strain evidence="2">NIES-2108</strain>
    </source>
</reference>
<dbReference type="EMBL" id="LXQE01000125">
    <property type="protein sequence ID" value="RCJ38008.1"/>
    <property type="molecule type" value="Genomic_DNA"/>
</dbReference>
<name>A0A367RN62_NOSPU</name>
<feature type="signal peptide" evidence="1">
    <location>
        <begin position="1"/>
        <end position="24"/>
    </location>
</feature>
<organism evidence="2 3">
    <name type="scientific">Nostoc punctiforme NIES-2108</name>
    <dbReference type="NCBI Taxonomy" id="1356359"/>
    <lineage>
        <taxon>Bacteria</taxon>
        <taxon>Bacillati</taxon>
        <taxon>Cyanobacteriota</taxon>
        <taxon>Cyanophyceae</taxon>
        <taxon>Nostocales</taxon>
        <taxon>Nostocaceae</taxon>
        <taxon>Nostoc</taxon>
    </lineage>
</organism>
<comment type="caution">
    <text evidence="2">The sequence shown here is derived from an EMBL/GenBank/DDBJ whole genome shotgun (WGS) entry which is preliminary data.</text>
</comment>
<accession>A0A367RN62</accession>
<evidence type="ECO:0000313" key="3">
    <source>
        <dbReference type="Proteomes" id="UP000252085"/>
    </source>
</evidence>
<dbReference type="Proteomes" id="UP000252085">
    <property type="component" value="Unassembled WGS sequence"/>
</dbReference>
<sequence length="138" mass="13481">MKISAIIKGSVCLLGLVGVGNFFAAPANAGDAAARGAVTIVRPSGASVSVSAELTAPTSAYFTGPALLVTPLYDGTIGANDESVVSLEIDPGAVVNLVSPPSSTIEAAIAAKIDAGTATSVEDLAALVRAASVNNGLE</sequence>
<protein>
    <submittedName>
        <fullName evidence="2">Uncharacterized protein</fullName>
    </submittedName>
</protein>
<evidence type="ECO:0000256" key="1">
    <source>
        <dbReference type="SAM" id="SignalP"/>
    </source>
</evidence>
<gene>
    <name evidence="2" type="ORF">A6769_09625</name>
</gene>